<feature type="transmembrane region" description="Helical" evidence="8">
    <location>
        <begin position="121"/>
        <end position="139"/>
    </location>
</feature>
<evidence type="ECO:0000256" key="5">
    <source>
        <dbReference type="ARBA" id="ARBA00022692"/>
    </source>
</evidence>
<evidence type="ECO:0000256" key="2">
    <source>
        <dbReference type="ARBA" id="ARBA00008038"/>
    </source>
</evidence>
<protein>
    <recommendedName>
        <fullName evidence="9">MotA/TolQ/ExbB proton channel domain-containing protein</fullName>
    </recommendedName>
</protein>
<evidence type="ECO:0000259" key="9">
    <source>
        <dbReference type="Pfam" id="PF01618"/>
    </source>
</evidence>
<dbReference type="GO" id="GO:0071978">
    <property type="term" value="P:bacterial-type flagellum-dependent swarming motility"/>
    <property type="evidence" value="ECO:0007669"/>
    <property type="project" value="InterPro"/>
</dbReference>
<dbReference type="InterPro" id="IPR000540">
    <property type="entry name" value="Flag_MotA_CS"/>
</dbReference>
<proteinExistence type="inferred from homology"/>
<comment type="similarity">
    <text evidence="2">Belongs to the MotA family.</text>
</comment>
<name>A0A5C6XHG6_9DELT</name>
<feature type="transmembrane region" description="Helical" evidence="8">
    <location>
        <begin position="6"/>
        <end position="28"/>
    </location>
</feature>
<dbReference type="PROSITE" id="PS01307">
    <property type="entry name" value="MOTA"/>
    <property type="match status" value="1"/>
</dbReference>
<comment type="caution">
    <text evidence="10">The sequence shown here is derived from an EMBL/GenBank/DDBJ whole genome shotgun (WGS) entry which is preliminary data.</text>
</comment>
<dbReference type="OrthoDB" id="9806929at2"/>
<dbReference type="InterPro" id="IPR047055">
    <property type="entry name" value="MotA-like"/>
</dbReference>
<evidence type="ECO:0000256" key="8">
    <source>
        <dbReference type="SAM" id="Phobius"/>
    </source>
</evidence>
<dbReference type="GO" id="GO:0006935">
    <property type="term" value="P:chemotaxis"/>
    <property type="evidence" value="ECO:0007669"/>
    <property type="project" value="InterPro"/>
</dbReference>
<evidence type="ECO:0000313" key="10">
    <source>
        <dbReference type="EMBL" id="TXD36914.1"/>
    </source>
</evidence>
<feature type="domain" description="MotA/TolQ/ExbB proton channel" evidence="9">
    <location>
        <begin position="77"/>
        <end position="179"/>
    </location>
</feature>
<dbReference type="AlphaFoldDB" id="A0A5C6XHG6"/>
<comment type="subcellular location">
    <subcellularLocation>
        <location evidence="1">Cell membrane</location>
        <topology evidence="1">Multi-pass membrane protein</topology>
    </subcellularLocation>
</comment>
<gene>
    <name evidence="10" type="ORF">FRC96_09200</name>
</gene>
<keyword evidence="4" id="KW-1003">Cell membrane</keyword>
<dbReference type="Pfam" id="PF01618">
    <property type="entry name" value="MotA_ExbB"/>
    <property type="match status" value="1"/>
</dbReference>
<evidence type="ECO:0000256" key="7">
    <source>
        <dbReference type="ARBA" id="ARBA00023136"/>
    </source>
</evidence>
<accession>A0A5C6XHG6</accession>
<dbReference type="Proteomes" id="UP000321046">
    <property type="component" value="Unassembled WGS sequence"/>
</dbReference>
<keyword evidence="5 8" id="KW-0812">Transmembrane</keyword>
<dbReference type="EMBL" id="VOSL01000043">
    <property type="protein sequence ID" value="TXD36914.1"/>
    <property type="molecule type" value="Genomic_DNA"/>
</dbReference>
<evidence type="ECO:0000256" key="6">
    <source>
        <dbReference type="ARBA" id="ARBA00022989"/>
    </source>
</evidence>
<keyword evidence="6 8" id="KW-1133">Transmembrane helix</keyword>
<evidence type="ECO:0000256" key="4">
    <source>
        <dbReference type="ARBA" id="ARBA00022475"/>
    </source>
</evidence>
<evidence type="ECO:0000256" key="1">
    <source>
        <dbReference type="ARBA" id="ARBA00004651"/>
    </source>
</evidence>
<sequence>MYSAILLGGVPIGLMILTYRFGVIGSAFKGLGRALIGNPASERDRLVEHLLAFARAIRSERPAEASAIIEREPDPMFKHLGRQLLQQTHAEELELDALVIGRRELSTFQNGERVFGSLGDFAPAMGMIGTVIGLIQLLANMRDFEKLGPGMAIALLTTFYGLLLAHLLYLPLARLIGQRRLQRAENLNLVVDAMLKIARRRPLHELQQLLSEGRQAALTPVEPSRRSA</sequence>
<organism evidence="10 11">
    <name type="scientific">Lujinxingia vulgaris</name>
    <dbReference type="NCBI Taxonomy" id="2600176"/>
    <lineage>
        <taxon>Bacteria</taxon>
        <taxon>Deltaproteobacteria</taxon>
        <taxon>Bradymonadales</taxon>
        <taxon>Lujinxingiaceae</taxon>
        <taxon>Lujinxingia</taxon>
    </lineage>
</organism>
<dbReference type="InterPro" id="IPR002898">
    <property type="entry name" value="MotA_ExbB_proton_chnl"/>
</dbReference>
<dbReference type="PANTHER" id="PTHR30433">
    <property type="entry name" value="CHEMOTAXIS PROTEIN MOTA"/>
    <property type="match status" value="1"/>
</dbReference>
<feature type="transmembrane region" description="Helical" evidence="8">
    <location>
        <begin position="151"/>
        <end position="173"/>
    </location>
</feature>
<keyword evidence="7 8" id="KW-0472">Membrane</keyword>
<reference evidence="10 11" key="1">
    <citation type="submission" date="2019-08" db="EMBL/GenBank/DDBJ databases">
        <title>Bradymonadales sp. TMQ2.</title>
        <authorList>
            <person name="Liang Q."/>
        </authorList>
    </citation>
    <scope>NUCLEOTIDE SEQUENCE [LARGE SCALE GENOMIC DNA]</scope>
    <source>
        <strain evidence="10 11">TMQ2</strain>
    </source>
</reference>
<keyword evidence="3" id="KW-0813">Transport</keyword>
<dbReference type="GO" id="GO:0005886">
    <property type="term" value="C:plasma membrane"/>
    <property type="evidence" value="ECO:0007669"/>
    <property type="project" value="UniProtKB-SubCell"/>
</dbReference>
<evidence type="ECO:0000256" key="3">
    <source>
        <dbReference type="ARBA" id="ARBA00022448"/>
    </source>
</evidence>
<evidence type="ECO:0000313" key="11">
    <source>
        <dbReference type="Proteomes" id="UP000321046"/>
    </source>
</evidence>